<comment type="caution">
    <text evidence="2">The sequence shown here is derived from an EMBL/GenBank/DDBJ whole genome shotgun (WGS) entry which is preliminary data.</text>
</comment>
<gene>
    <name evidence="2" type="ORF">G6011_09426</name>
</gene>
<keyword evidence="3" id="KW-1185">Reference proteome</keyword>
<proteinExistence type="predicted"/>
<dbReference type="AlphaFoldDB" id="A0AAD4IB93"/>
<accession>A0AAD4IB93</accession>
<feature type="region of interest" description="Disordered" evidence="1">
    <location>
        <begin position="254"/>
        <end position="274"/>
    </location>
</feature>
<evidence type="ECO:0000313" key="2">
    <source>
        <dbReference type="EMBL" id="KAG9191338.1"/>
    </source>
</evidence>
<name>A0AAD4IB93_9PLEO</name>
<organism evidence="2 3">
    <name type="scientific">Alternaria panax</name>
    <dbReference type="NCBI Taxonomy" id="48097"/>
    <lineage>
        <taxon>Eukaryota</taxon>
        <taxon>Fungi</taxon>
        <taxon>Dikarya</taxon>
        <taxon>Ascomycota</taxon>
        <taxon>Pezizomycotina</taxon>
        <taxon>Dothideomycetes</taxon>
        <taxon>Pleosporomycetidae</taxon>
        <taxon>Pleosporales</taxon>
        <taxon>Pleosporineae</taxon>
        <taxon>Pleosporaceae</taxon>
        <taxon>Alternaria</taxon>
        <taxon>Alternaria sect. Panax</taxon>
    </lineage>
</organism>
<feature type="compositionally biased region" description="Acidic residues" evidence="1">
    <location>
        <begin position="258"/>
        <end position="274"/>
    </location>
</feature>
<evidence type="ECO:0008006" key="4">
    <source>
        <dbReference type="Google" id="ProtNLM"/>
    </source>
</evidence>
<evidence type="ECO:0000313" key="3">
    <source>
        <dbReference type="Proteomes" id="UP001199106"/>
    </source>
</evidence>
<sequence length="274" mass="31339">MPPISEITYSRDAAVQAVRDYFQFLVAMYMDGSDIVEPPENGWDTIDPSGWTNFDKTDKVIDLLRRLPYINVDINIAPDCEFVDWHVTPADMDGEDIKEATEPHPDDAAIPSHIVGLTPQNTRGLTFLLDTELGVIYWRECMDEAKVEIPEVEDDPYDWVDDDLIPEDQVEWRAGSGIWAIADFFEMLKANFKTLNFVPFRPDKVVAAWYGRSAEAQETLEGVQKIYKDHGWPDLTRYRKDDCLVAIEAFLTTRDQDSDQDSDGEEGEDSDEEE</sequence>
<evidence type="ECO:0000256" key="1">
    <source>
        <dbReference type="SAM" id="MobiDB-lite"/>
    </source>
</evidence>
<dbReference type="Proteomes" id="UP001199106">
    <property type="component" value="Unassembled WGS sequence"/>
</dbReference>
<dbReference type="EMBL" id="JAANER010000004">
    <property type="protein sequence ID" value="KAG9191338.1"/>
    <property type="molecule type" value="Genomic_DNA"/>
</dbReference>
<protein>
    <recommendedName>
        <fullName evidence="4">Alpha beta hydrolase fold protein</fullName>
    </recommendedName>
</protein>
<reference evidence="2" key="1">
    <citation type="submission" date="2021-07" db="EMBL/GenBank/DDBJ databases">
        <title>Genome Resource of American Ginseng Black Spot Pathogen Alternaria panax.</title>
        <authorList>
            <person name="Qiu C."/>
            <person name="Wang W."/>
            <person name="Liu Z."/>
        </authorList>
    </citation>
    <scope>NUCLEOTIDE SEQUENCE</scope>
    <source>
        <strain evidence="2">BNCC115425</strain>
    </source>
</reference>